<feature type="transmembrane region" description="Helical" evidence="5">
    <location>
        <begin position="48"/>
        <end position="67"/>
    </location>
</feature>
<dbReference type="Pfam" id="PF05154">
    <property type="entry name" value="TM2"/>
    <property type="match status" value="1"/>
</dbReference>
<dbReference type="GO" id="GO:0016020">
    <property type="term" value="C:membrane"/>
    <property type="evidence" value="ECO:0007669"/>
    <property type="project" value="UniProtKB-SubCell"/>
</dbReference>
<evidence type="ECO:0000256" key="1">
    <source>
        <dbReference type="ARBA" id="ARBA00004141"/>
    </source>
</evidence>
<comment type="subcellular location">
    <subcellularLocation>
        <location evidence="1">Membrane</location>
        <topology evidence="1">Multi-pass membrane protein</topology>
    </subcellularLocation>
</comment>
<evidence type="ECO:0000256" key="4">
    <source>
        <dbReference type="ARBA" id="ARBA00023136"/>
    </source>
</evidence>
<keyword evidence="3 5" id="KW-1133">Transmembrane helix</keyword>
<dbReference type="RefSeq" id="WP_111347414.1">
    <property type="nucleotide sequence ID" value="NZ_QHHQ01000003.1"/>
</dbReference>
<keyword evidence="2 5" id="KW-0812">Transmembrane</keyword>
<evidence type="ECO:0000313" key="8">
    <source>
        <dbReference type="Proteomes" id="UP000249590"/>
    </source>
</evidence>
<accession>A0A8B2NYQ1</accession>
<keyword evidence="8" id="KW-1185">Reference proteome</keyword>
<evidence type="ECO:0000256" key="5">
    <source>
        <dbReference type="SAM" id="Phobius"/>
    </source>
</evidence>
<feature type="transmembrane region" description="Helical" evidence="5">
    <location>
        <begin position="73"/>
        <end position="98"/>
    </location>
</feature>
<organism evidence="7 8">
    <name type="scientific">Acuticoccus sediminis</name>
    <dbReference type="NCBI Taxonomy" id="2184697"/>
    <lineage>
        <taxon>Bacteria</taxon>
        <taxon>Pseudomonadati</taxon>
        <taxon>Pseudomonadota</taxon>
        <taxon>Alphaproteobacteria</taxon>
        <taxon>Hyphomicrobiales</taxon>
        <taxon>Amorphaceae</taxon>
        <taxon>Acuticoccus</taxon>
    </lineage>
</organism>
<sequence length="109" mass="11986">MAGAAPSLEQHDFVGKYCPGCGKRLHESAMTCPQCGATQPGFPRRNRIAAAILALVLGGFGVHKFYLGQIGWGLMYLVFCWTLIPWLIAFIEFIILLFQSDAEFAAKYG</sequence>
<feature type="domain" description="TM2" evidence="6">
    <location>
        <begin position="44"/>
        <end position="94"/>
    </location>
</feature>
<gene>
    <name evidence="7" type="ORF">DLJ53_17015</name>
</gene>
<comment type="caution">
    <text evidence="7">The sequence shown here is derived from an EMBL/GenBank/DDBJ whole genome shotgun (WGS) entry which is preliminary data.</text>
</comment>
<dbReference type="EMBL" id="QHHQ01000003">
    <property type="protein sequence ID" value="RAI00928.1"/>
    <property type="molecule type" value="Genomic_DNA"/>
</dbReference>
<dbReference type="OrthoDB" id="2004788at2"/>
<evidence type="ECO:0000259" key="6">
    <source>
        <dbReference type="Pfam" id="PF05154"/>
    </source>
</evidence>
<reference evidence="7 8" key="1">
    <citation type="submission" date="2018-05" db="EMBL/GenBank/DDBJ databases">
        <title>Acuticoccus sediminis sp. nov., isolated from deep-sea sediment of Indian Ocean.</title>
        <authorList>
            <person name="Liu X."/>
            <person name="Lai Q."/>
            <person name="Du Y."/>
            <person name="Sun F."/>
            <person name="Zhang X."/>
            <person name="Wang S."/>
            <person name="Shao Z."/>
        </authorList>
    </citation>
    <scope>NUCLEOTIDE SEQUENCE [LARGE SCALE GENOMIC DNA]</scope>
    <source>
        <strain evidence="7 8">PTG4-2</strain>
    </source>
</reference>
<evidence type="ECO:0000256" key="2">
    <source>
        <dbReference type="ARBA" id="ARBA00022692"/>
    </source>
</evidence>
<dbReference type="AlphaFoldDB" id="A0A8B2NYQ1"/>
<protein>
    <recommendedName>
        <fullName evidence="6">TM2 domain-containing protein</fullName>
    </recommendedName>
</protein>
<keyword evidence="4 5" id="KW-0472">Membrane</keyword>
<proteinExistence type="predicted"/>
<evidence type="ECO:0000313" key="7">
    <source>
        <dbReference type="EMBL" id="RAI00928.1"/>
    </source>
</evidence>
<dbReference type="Proteomes" id="UP000249590">
    <property type="component" value="Unassembled WGS sequence"/>
</dbReference>
<dbReference type="InterPro" id="IPR007829">
    <property type="entry name" value="TM2"/>
</dbReference>
<name>A0A8B2NYQ1_9HYPH</name>
<evidence type="ECO:0000256" key="3">
    <source>
        <dbReference type="ARBA" id="ARBA00022989"/>
    </source>
</evidence>